<name>A0A7X0PCX6_9BURK</name>
<dbReference type="PROSITE" id="PS50943">
    <property type="entry name" value="HTH_CROC1"/>
    <property type="match status" value="1"/>
</dbReference>
<proteinExistence type="predicted"/>
<sequence length="140" mass="14826">MDSQDSKQHLWRSLEVLMEHHYGAVNINRLSRESGVGLGTVARLKSSDSSIALDKLDKLAAVFGVEPWQLLKPGYSPTESAGAFSPLAADIAKALDAVHDPAAQQRAYALALQVIGLANSPVPASQSNGHAPIPSPTPHQ</sequence>
<feature type="region of interest" description="Disordered" evidence="1">
    <location>
        <begin position="121"/>
        <end position="140"/>
    </location>
</feature>
<protein>
    <submittedName>
        <fullName evidence="3">Transcriptional regulator with XRE-family HTH domain</fullName>
    </submittedName>
</protein>
<evidence type="ECO:0000313" key="4">
    <source>
        <dbReference type="Proteomes" id="UP000575083"/>
    </source>
</evidence>
<dbReference type="Proteomes" id="UP000575083">
    <property type="component" value="Unassembled WGS sequence"/>
</dbReference>
<dbReference type="GO" id="GO:0003677">
    <property type="term" value="F:DNA binding"/>
    <property type="evidence" value="ECO:0007669"/>
    <property type="project" value="InterPro"/>
</dbReference>
<dbReference type="Gene3D" id="1.10.260.40">
    <property type="entry name" value="lambda repressor-like DNA-binding domains"/>
    <property type="match status" value="1"/>
</dbReference>
<comment type="caution">
    <text evidence="3">The sequence shown here is derived from an EMBL/GenBank/DDBJ whole genome shotgun (WGS) entry which is preliminary data.</text>
</comment>
<accession>A0A7X0PCX6</accession>
<evidence type="ECO:0000256" key="1">
    <source>
        <dbReference type="SAM" id="MobiDB-lite"/>
    </source>
</evidence>
<dbReference type="AlphaFoldDB" id="A0A7X0PCX6"/>
<organism evidence="3 4">
    <name type="scientific">Acidovorax soli</name>
    <dbReference type="NCBI Taxonomy" id="592050"/>
    <lineage>
        <taxon>Bacteria</taxon>
        <taxon>Pseudomonadati</taxon>
        <taxon>Pseudomonadota</taxon>
        <taxon>Betaproteobacteria</taxon>
        <taxon>Burkholderiales</taxon>
        <taxon>Comamonadaceae</taxon>
        <taxon>Acidovorax</taxon>
    </lineage>
</organism>
<dbReference type="InterPro" id="IPR010982">
    <property type="entry name" value="Lambda_DNA-bd_dom_sf"/>
</dbReference>
<dbReference type="Pfam" id="PF13443">
    <property type="entry name" value="HTH_26"/>
    <property type="match status" value="1"/>
</dbReference>
<evidence type="ECO:0000313" key="3">
    <source>
        <dbReference type="EMBL" id="MBB6559615.1"/>
    </source>
</evidence>
<dbReference type="CDD" id="cd00093">
    <property type="entry name" value="HTH_XRE"/>
    <property type="match status" value="1"/>
</dbReference>
<reference evidence="3 4" key="1">
    <citation type="submission" date="2020-08" db="EMBL/GenBank/DDBJ databases">
        <title>Functional genomics of gut bacteria from endangered species of beetles.</title>
        <authorList>
            <person name="Carlos-Shanley C."/>
        </authorList>
    </citation>
    <scope>NUCLEOTIDE SEQUENCE [LARGE SCALE GENOMIC DNA]</scope>
    <source>
        <strain evidence="3 4">S00198</strain>
    </source>
</reference>
<gene>
    <name evidence="3" type="ORF">HNP48_002282</name>
</gene>
<dbReference type="EMBL" id="JACHLK010000003">
    <property type="protein sequence ID" value="MBB6559615.1"/>
    <property type="molecule type" value="Genomic_DNA"/>
</dbReference>
<dbReference type="InterPro" id="IPR001387">
    <property type="entry name" value="Cro/C1-type_HTH"/>
</dbReference>
<keyword evidence="4" id="KW-1185">Reference proteome</keyword>
<dbReference type="RefSeq" id="WP_184857006.1">
    <property type="nucleotide sequence ID" value="NZ_JACHLK010000003.1"/>
</dbReference>
<evidence type="ECO:0000259" key="2">
    <source>
        <dbReference type="PROSITE" id="PS50943"/>
    </source>
</evidence>
<feature type="domain" description="HTH cro/C1-type" evidence="2">
    <location>
        <begin position="30"/>
        <end position="71"/>
    </location>
</feature>